<dbReference type="HOGENOM" id="CLU_2091991_0_0_5"/>
<reference evidence="1 2" key="1">
    <citation type="submission" date="2012-04" db="EMBL/GenBank/DDBJ databases">
        <title>The Genome Sequence of Bartonella rochalimae BMGH.</title>
        <authorList>
            <consortium name="The Broad Institute Genome Sequencing Platform"/>
            <consortium name="The Broad Institute Genome Sequencing Center for Infectious Disease"/>
            <person name="Feldgarden M."/>
            <person name="Kirby J."/>
            <person name="Kosoy M."/>
            <person name="Birtles R."/>
            <person name="Probert W.S."/>
            <person name="Chiaraviglio L."/>
            <person name="Walker B."/>
            <person name="Young S.K."/>
            <person name="Zeng Q."/>
            <person name="Gargeya S."/>
            <person name="Fitzgerald M."/>
            <person name="Haas B."/>
            <person name="Abouelleil A."/>
            <person name="Alvarado L."/>
            <person name="Arachchi H.M."/>
            <person name="Berlin A.M."/>
            <person name="Chapman S.B."/>
            <person name="Goldberg J."/>
            <person name="Griggs A."/>
            <person name="Gujja S."/>
            <person name="Hansen M."/>
            <person name="Howarth C."/>
            <person name="Imamovic A."/>
            <person name="Larimer J."/>
            <person name="McCowen C."/>
            <person name="Montmayeur A."/>
            <person name="Murphy C."/>
            <person name="Neiman D."/>
            <person name="Pearson M."/>
            <person name="Priest M."/>
            <person name="Roberts A."/>
            <person name="Saif S."/>
            <person name="Shea T."/>
            <person name="Sisk P."/>
            <person name="Sykes S."/>
            <person name="Wortman J."/>
            <person name="Nusbaum C."/>
            <person name="Birren B."/>
        </authorList>
    </citation>
    <scope>NUCLEOTIDE SEQUENCE [LARGE SCALE GENOMIC DNA]</scope>
    <source>
        <strain evidence="1 2">ATCC BAA-1498</strain>
    </source>
</reference>
<evidence type="ECO:0000313" key="1">
    <source>
        <dbReference type="EMBL" id="KEC54203.1"/>
    </source>
</evidence>
<organism evidence="1 2">
    <name type="scientific">Bartonella rochalimae ATCC BAA-1498</name>
    <dbReference type="NCBI Taxonomy" id="685782"/>
    <lineage>
        <taxon>Bacteria</taxon>
        <taxon>Pseudomonadati</taxon>
        <taxon>Pseudomonadota</taxon>
        <taxon>Alphaproteobacteria</taxon>
        <taxon>Hyphomicrobiales</taxon>
        <taxon>Bartonellaceae</taxon>
        <taxon>Bartonella</taxon>
    </lineage>
</organism>
<name>A0A067WBN1_9HYPH</name>
<keyword evidence="2" id="KW-1185">Reference proteome</keyword>
<sequence>MPKRRPPHLVRERTRHGKIIWYVRIDHGQRRRVHGTYGTQEFVDNYTLALKDAQNGSLKTIRRTRLTEGSFDWLLHQYLQSISWHNQSESTKKVKHRILNNVYKHIGDRTYTHIKV</sequence>
<evidence type="ECO:0000313" key="2">
    <source>
        <dbReference type="Proteomes" id="UP000027336"/>
    </source>
</evidence>
<proteinExistence type="predicted"/>
<comment type="caution">
    <text evidence="1">The sequence shown here is derived from an EMBL/GenBank/DDBJ whole genome shotgun (WGS) entry which is preliminary data.</text>
</comment>
<protein>
    <submittedName>
        <fullName evidence="1">Uncharacterized protein</fullName>
    </submittedName>
</protein>
<dbReference type="eggNOG" id="COG0582">
    <property type="taxonomic scope" value="Bacteria"/>
</dbReference>
<dbReference type="Proteomes" id="UP000027336">
    <property type="component" value="Unassembled WGS sequence"/>
</dbReference>
<dbReference type="AlphaFoldDB" id="A0A067WBN1"/>
<dbReference type="PATRIC" id="fig|685782.3.peg.1129"/>
<dbReference type="OrthoDB" id="7873969at2"/>
<dbReference type="EMBL" id="AHPK01000018">
    <property type="protein sequence ID" value="KEC54203.1"/>
    <property type="molecule type" value="Genomic_DNA"/>
</dbReference>
<gene>
    <name evidence="1" type="ORF">O99_01084</name>
</gene>
<accession>A0A067WBN1</accession>